<evidence type="ECO:0000313" key="2">
    <source>
        <dbReference type="Proteomes" id="UP000177515"/>
    </source>
</evidence>
<dbReference type="RefSeq" id="WP_071068494.1">
    <property type="nucleotide sequence ID" value="NZ_CP017754.1"/>
</dbReference>
<gene>
    <name evidence="1" type="ORF">BKK80_01615</name>
</gene>
<evidence type="ECO:0000313" key="1">
    <source>
        <dbReference type="EMBL" id="AOZ04679.1"/>
    </source>
</evidence>
<dbReference type="Proteomes" id="UP000177515">
    <property type="component" value="Chromosome 1"/>
</dbReference>
<dbReference type="EMBL" id="CP017754">
    <property type="protein sequence ID" value="AOZ04679.1"/>
    <property type="molecule type" value="Genomic_DNA"/>
</dbReference>
<accession>A0ABM6F0V0</accession>
<organism evidence="1 2">
    <name type="scientific">Cupriavidus malaysiensis</name>
    <dbReference type="NCBI Taxonomy" id="367825"/>
    <lineage>
        <taxon>Bacteria</taxon>
        <taxon>Pseudomonadati</taxon>
        <taxon>Pseudomonadota</taxon>
        <taxon>Betaproteobacteria</taxon>
        <taxon>Burkholderiales</taxon>
        <taxon>Burkholderiaceae</taxon>
        <taxon>Cupriavidus</taxon>
    </lineage>
</organism>
<name>A0ABM6F0V0_9BURK</name>
<keyword evidence="2" id="KW-1185">Reference proteome</keyword>
<proteinExistence type="predicted"/>
<protein>
    <submittedName>
        <fullName evidence="1">Uncharacterized protein</fullName>
    </submittedName>
</protein>
<sequence length="251" mass="27844">MSRIDAHLTVHNVQPQAVAQRILLRRWGFSEAEAAGLLPDLDSLDGRLQWSVDERAARRPDIVIHLVDATRLSGVFGGARWNAMGPVDAMRKARQRRTVEIALVLGSTQHLPLDRVGCWVLAGERSLATALNILARTAIEPMLSAEPGLPVGLEELAATNALCVLTREQGTDRDALAKRTMEVLWTACERAYAAPRRVLVAAQTHVVDLVETFRPQMRERLRLHRRQTGSLDLSAEFTVVYPWPATPLAPF</sequence>
<reference evidence="1 2" key="1">
    <citation type="submission" date="2016-10" db="EMBL/GenBank/DDBJ databases">
        <title>Complete genome sequences of three Cupriavidus strains isolated from various Malaysian environments.</title>
        <authorList>
            <person name="Abdullah A.A.-A."/>
            <person name="Shafie N.A.H."/>
            <person name="Lau N.S."/>
        </authorList>
    </citation>
    <scope>NUCLEOTIDE SEQUENCE [LARGE SCALE GENOMIC DNA]</scope>
    <source>
        <strain evidence="1 2">USMAA1020</strain>
    </source>
</reference>